<dbReference type="EMBL" id="CM000762">
    <property type="protein sequence ID" value="KXG33142.1"/>
    <property type="molecule type" value="Genomic_DNA"/>
</dbReference>
<evidence type="ECO:0000313" key="1">
    <source>
        <dbReference type="EMBL" id="KXG33142.1"/>
    </source>
</evidence>
<evidence type="ECO:0000313" key="2">
    <source>
        <dbReference type="Proteomes" id="UP000000768"/>
    </source>
</evidence>
<keyword evidence="2" id="KW-1185">Reference proteome</keyword>
<name>A0A1B6Q5E7_SORBI</name>
<organism evidence="1 2">
    <name type="scientific">Sorghum bicolor</name>
    <name type="common">Sorghum</name>
    <name type="synonym">Sorghum vulgare</name>
    <dbReference type="NCBI Taxonomy" id="4558"/>
    <lineage>
        <taxon>Eukaryota</taxon>
        <taxon>Viridiplantae</taxon>
        <taxon>Streptophyta</taxon>
        <taxon>Embryophyta</taxon>
        <taxon>Tracheophyta</taxon>
        <taxon>Spermatophyta</taxon>
        <taxon>Magnoliopsida</taxon>
        <taxon>Liliopsida</taxon>
        <taxon>Poales</taxon>
        <taxon>Poaceae</taxon>
        <taxon>PACMAD clade</taxon>
        <taxon>Panicoideae</taxon>
        <taxon>Andropogonodae</taxon>
        <taxon>Andropogoneae</taxon>
        <taxon>Sorghinae</taxon>
        <taxon>Sorghum</taxon>
    </lineage>
</organism>
<dbReference type="InParanoid" id="A0A1B6Q5E7"/>
<proteinExistence type="predicted"/>
<reference evidence="1 2" key="1">
    <citation type="journal article" date="2009" name="Nature">
        <title>The Sorghum bicolor genome and the diversification of grasses.</title>
        <authorList>
            <person name="Paterson A.H."/>
            <person name="Bowers J.E."/>
            <person name="Bruggmann R."/>
            <person name="Dubchak I."/>
            <person name="Grimwood J."/>
            <person name="Gundlach H."/>
            <person name="Haberer G."/>
            <person name="Hellsten U."/>
            <person name="Mitros T."/>
            <person name="Poliakov A."/>
            <person name="Schmutz J."/>
            <person name="Spannagl M."/>
            <person name="Tang H."/>
            <person name="Wang X."/>
            <person name="Wicker T."/>
            <person name="Bharti A.K."/>
            <person name="Chapman J."/>
            <person name="Feltus F.A."/>
            <person name="Gowik U."/>
            <person name="Grigoriev I.V."/>
            <person name="Lyons E."/>
            <person name="Maher C.A."/>
            <person name="Martis M."/>
            <person name="Narechania A."/>
            <person name="Otillar R.P."/>
            <person name="Penning B.W."/>
            <person name="Salamov A.A."/>
            <person name="Wang Y."/>
            <person name="Zhang L."/>
            <person name="Carpita N.C."/>
            <person name="Freeling M."/>
            <person name="Gingle A.R."/>
            <person name="Hash C.T."/>
            <person name="Keller B."/>
            <person name="Klein P."/>
            <person name="Kresovich S."/>
            <person name="McCann M.C."/>
            <person name="Ming R."/>
            <person name="Peterson D.G."/>
            <person name="Mehboob-ur-Rahman"/>
            <person name="Ware D."/>
            <person name="Westhoff P."/>
            <person name="Mayer K.F."/>
            <person name="Messing J."/>
            <person name="Rokhsar D.S."/>
        </authorList>
    </citation>
    <scope>NUCLEOTIDE SEQUENCE [LARGE SCALE GENOMIC DNA]</scope>
    <source>
        <strain evidence="2">cv. BTx623</strain>
    </source>
</reference>
<reference evidence="2" key="2">
    <citation type="journal article" date="2018" name="Plant J.">
        <title>The Sorghum bicolor reference genome: improved assembly, gene annotations, a transcriptome atlas, and signatures of genome organization.</title>
        <authorList>
            <person name="McCormick R.F."/>
            <person name="Truong S.K."/>
            <person name="Sreedasyam A."/>
            <person name="Jenkins J."/>
            <person name="Shu S."/>
            <person name="Sims D."/>
            <person name="Kennedy M."/>
            <person name="Amirebrahimi M."/>
            <person name="Weers B.D."/>
            <person name="McKinley B."/>
            <person name="Mattison A."/>
            <person name="Morishige D.T."/>
            <person name="Grimwood J."/>
            <person name="Schmutz J."/>
            <person name="Mullet J.E."/>
        </authorList>
    </citation>
    <scope>NUCLEOTIDE SEQUENCE [LARGE SCALE GENOMIC DNA]</scope>
    <source>
        <strain evidence="2">cv. BTx623</strain>
    </source>
</reference>
<gene>
    <name evidence="1" type="ORF">SORBI_3003G260500</name>
</gene>
<dbReference type="Gramene" id="KXG33142">
    <property type="protein sequence ID" value="KXG33142"/>
    <property type="gene ID" value="SORBI_3003G260500"/>
</dbReference>
<protein>
    <submittedName>
        <fullName evidence="1">Uncharacterized protein</fullName>
    </submittedName>
</protein>
<accession>A0A1B6Q5E7</accession>
<sequence length="85" mass="8839">MERIDPTMLYWMTSFLAPKSSPAPVVQACPGLGWAAPAPSAAAGRSLLCRAAPSLAIRGVPHAASSQALNSFALSQISLTLTKFI</sequence>
<dbReference type="Proteomes" id="UP000000768">
    <property type="component" value="Chromosome 3"/>
</dbReference>
<dbReference type="AlphaFoldDB" id="A0A1B6Q5E7"/>